<evidence type="ECO:0000313" key="1">
    <source>
        <dbReference type="EMBL" id="PZQ81387.1"/>
    </source>
</evidence>
<gene>
    <name evidence="1" type="ORF">DI549_14170</name>
</gene>
<name>A0A2W5SEV7_ANCNO</name>
<dbReference type="EMBL" id="QFQD01000046">
    <property type="protein sequence ID" value="PZQ81387.1"/>
    <property type="molecule type" value="Genomic_DNA"/>
</dbReference>
<reference evidence="1 2" key="1">
    <citation type="submission" date="2017-08" db="EMBL/GenBank/DDBJ databases">
        <title>Infants hospitalized years apart are colonized by the same room-sourced microbial strains.</title>
        <authorList>
            <person name="Brooks B."/>
            <person name="Olm M.R."/>
            <person name="Firek B.A."/>
            <person name="Baker R."/>
            <person name="Thomas B.C."/>
            <person name="Morowitz M.J."/>
            <person name="Banfield J.F."/>
        </authorList>
    </citation>
    <scope>NUCLEOTIDE SEQUENCE [LARGE SCALE GENOMIC DNA]</scope>
    <source>
        <strain evidence="1">S2_005_001_R2_27</strain>
    </source>
</reference>
<dbReference type="AlphaFoldDB" id="A0A2W5SEV7"/>
<protein>
    <submittedName>
        <fullName evidence="1">DUF1284 domain-containing protein</fullName>
    </submittedName>
</protein>
<dbReference type="Pfam" id="PF06935">
    <property type="entry name" value="DUF1284"/>
    <property type="match status" value="1"/>
</dbReference>
<accession>A0A2W5SEV7</accession>
<proteinExistence type="predicted"/>
<organism evidence="1 2">
    <name type="scientific">Ancylobacter novellus</name>
    <name type="common">Thiobacillus novellus</name>
    <dbReference type="NCBI Taxonomy" id="921"/>
    <lineage>
        <taxon>Bacteria</taxon>
        <taxon>Pseudomonadati</taxon>
        <taxon>Pseudomonadota</taxon>
        <taxon>Alphaproteobacteria</taxon>
        <taxon>Hyphomicrobiales</taxon>
        <taxon>Xanthobacteraceae</taxon>
        <taxon>Ancylobacter</taxon>
    </lineage>
</organism>
<sequence length="140" mass="14916">MTVRLRAHHLLCLLTYVGKGYTPSFVAQYDALVTRLNAGEEAVLVAGPDDICAPLLEGGHHCLKPRITARDGQALDELGRLLGHPLEAGAPVPLDRATLARMRRAFAEGTIRQACARCQWSELCTGVAAGGFAEVRLAGA</sequence>
<dbReference type="Proteomes" id="UP000248887">
    <property type="component" value="Unassembled WGS sequence"/>
</dbReference>
<dbReference type="InterPro" id="IPR009702">
    <property type="entry name" value="DUF1284"/>
</dbReference>
<comment type="caution">
    <text evidence="1">The sequence shown here is derived from an EMBL/GenBank/DDBJ whole genome shotgun (WGS) entry which is preliminary data.</text>
</comment>
<evidence type="ECO:0000313" key="2">
    <source>
        <dbReference type="Proteomes" id="UP000248887"/>
    </source>
</evidence>